<sequence length="257" mass="28720">MTVAPFYPVSDAGLKIAAHYYNHNMATNKGRLDAVMFGKILDSEQRKALVWDVERGAPDKIVDEPWQSCSCIGGWHYNTSIYENNGYKSAASVVKLLVDIVSKNGNLLLSVPLRADGTFDEKEEAILNDFGDWMTVNKEGIIDTRPWKVFGEGPIAESTVPMNAQGFNEGTYNKATSKEIRFTQKDRNLYATVLAWPEEKQVIIKSLAKGNTLYPGKISKVELLGYGKVTFTRTNQGLIIHMPDKQINKIAPVFKIK</sequence>
<dbReference type="InterPro" id="IPR017853">
    <property type="entry name" value="GH"/>
</dbReference>
<comment type="similarity">
    <text evidence="1">Belongs to the glycosyl hydrolase 29 family.</text>
</comment>
<dbReference type="GO" id="GO:0016139">
    <property type="term" value="P:glycoside catabolic process"/>
    <property type="evidence" value="ECO:0007669"/>
    <property type="project" value="TreeGrafter"/>
</dbReference>
<feature type="domain" description="Alpha-L-fucosidase C-terminal" evidence="7">
    <location>
        <begin position="173"/>
        <end position="256"/>
    </location>
</feature>
<evidence type="ECO:0000256" key="5">
    <source>
        <dbReference type="ARBA" id="ARBA00023295"/>
    </source>
</evidence>
<dbReference type="Gene3D" id="3.20.20.80">
    <property type="entry name" value="Glycosidases"/>
    <property type="match status" value="1"/>
</dbReference>
<dbReference type="InterPro" id="IPR057739">
    <property type="entry name" value="Glyco_hydro_29_N"/>
</dbReference>
<dbReference type="Gene3D" id="2.60.40.1180">
    <property type="entry name" value="Golgi alpha-mannosidase II"/>
    <property type="match status" value="1"/>
</dbReference>
<comment type="caution">
    <text evidence="8">The sequence shown here is derived from an EMBL/GenBank/DDBJ whole genome shotgun (WGS) entry which is preliminary data.</text>
</comment>
<dbReference type="SMART" id="SM00812">
    <property type="entry name" value="Alpha_L_fucos"/>
    <property type="match status" value="1"/>
</dbReference>
<evidence type="ECO:0000256" key="4">
    <source>
        <dbReference type="ARBA" id="ARBA00022801"/>
    </source>
</evidence>
<evidence type="ECO:0000256" key="1">
    <source>
        <dbReference type="ARBA" id="ARBA00007951"/>
    </source>
</evidence>
<keyword evidence="4" id="KW-0378">Hydrolase</keyword>
<dbReference type="PANTHER" id="PTHR10030">
    <property type="entry name" value="ALPHA-L-FUCOSIDASE"/>
    <property type="match status" value="1"/>
</dbReference>
<proteinExistence type="inferred from homology"/>
<dbReference type="GO" id="GO:0004560">
    <property type="term" value="F:alpha-L-fucosidase activity"/>
    <property type="evidence" value="ECO:0007669"/>
    <property type="project" value="InterPro"/>
</dbReference>
<dbReference type="InterPro" id="IPR000933">
    <property type="entry name" value="Glyco_hydro_29"/>
</dbReference>
<protein>
    <recommendedName>
        <fullName evidence="2">alpha-L-fucosidase</fullName>
        <ecNumber evidence="2">3.2.1.51</ecNumber>
    </recommendedName>
</protein>
<dbReference type="InterPro" id="IPR031919">
    <property type="entry name" value="Fucosidase_C"/>
</dbReference>
<organism evidence="8">
    <name type="scientific">bioreactor metagenome</name>
    <dbReference type="NCBI Taxonomy" id="1076179"/>
    <lineage>
        <taxon>unclassified sequences</taxon>
        <taxon>metagenomes</taxon>
        <taxon>ecological metagenomes</taxon>
    </lineage>
</organism>
<dbReference type="SUPFAM" id="SSF51445">
    <property type="entry name" value="(Trans)glycosidases"/>
    <property type="match status" value="1"/>
</dbReference>
<dbReference type="Pfam" id="PF16757">
    <property type="entry name" value="Fucosidase_C"/>
    <property type="match status" value="1"/>
</dbReference>
<gene>
    <name evidence="8" type="ORF">SDC9_108363</name>
</gene>
<name>A0A645BE93_9ZZZZ</name>
<dbReference type="InterPro" id="IPR013780">
    <property type="entry name" value="Glyco_hydro_b"/>
</dbReference>
<accession>A0A645BE93</accession>
<dbReference type="GO" id="GO:0006004">
    <property type="term" value="P:fucose metabolic process"/>
    <property type="evidence" value="ECO:0007669"/>
    <property type="project" value="TreeGrafter"/>
</dbReference>
<keyword evidence="5" id="KW-0326">Glycosidase</keyword>
<dbReference type="Pfam" id="PF01120">
    <property type="entry name" value="Alpha_L_fucos"/>
    <property type="match status" value="1"/>
</dbReference>
<dbReference type="PANTHER" id="PTHR10030:SF37">
    <property type="entry name" value="ALPHA-L-FUCOSIDASE-RELATED"/>
    <property type="match status" value="1"/>
</dbReference>
<evidence type="ECO:0000256" key="3">
    <source>
        <dbReference type="ARBA" id="ARBA00022729"/>
    </source>
</evidence>
<evidence type="ECO:0000256" key="2">
    <source>
        <dbReference type="ARBA" id="ARBA00012662"/>
    </source>
</evidence>
<evidence type="ECO:0000259" key="7">
    <source>
        <dbReference type="Pfam" id="PF16757"/>
    </source>
</evidence>
<reference evidence="8" key="1">
    <citation type="submission" date="2019-08" db="EMBL/GenBank/DDBJ databases">
        <authorList>
            <person name="Kucharzyk K."/>
            <person name="Murdoch R.W."/>
            <person name="Higgins S."/>
            <person name="Loffler F."/>
        </authorList>
    </citation>
    <scope>NUCLEOTIDE SEQUENCE</scope>
</reference>
<keyword evidence="3" id="KW-0732">Signal</keyword>
<evidence type="ECO:0000313" key="8">
    <source>
        <dbReference type="EMBL" id="MPM61503.1"/>
    </source>
</evidence>
<dbReference type="EC" id="3.2.1.51" evidence="2"/>
<dbReference type="GO" id="GO:0005764">
    <property type="term" value="C:lysosome"/>
    <property type="evidence" value="ECO:0007669"/>
    <property type="project" value="TreeGrafter"/>
</dbReference>
<dbReference type="EMBL" id="VSSQ01018377">
    <property type="protein sequence ID" value="MPM61503.1"/>
    <property type="molecule type" value="Genomic_DNA"/>
</dbReference>
<feature type="domain" description="Glycoside hydrolase family 29 N-terminal" evidence="6">
    <location>
        <begin position="45"/>
        <end position="139"/>
    </location>
</feature>
<dbReference type="AlphaFoldDB" id="A0A645BE93"/>
<evidence type="ECO:0000259" key="6">
    <source>
        <dbReference type="Pfam" id="PF01120"/>
    </source>
</evidence>